<dbReference type="InterPro" id="IPR036378">
    <property type="entry name" value="FAS1_dom_sf"/>
</dbReference>
<reference evidence="4 6" key="2">
    <citation type="submission" date="2018-03" db="EMBL/GenBank/DDBJ databases">
        <title>Genomic Encyclopedia of Archaeal and Bacterial Type Strains, Phase II (KMG-II): from individual species to whole genera.</title>
        <authorList>
            <person name="Goeker M."/>
        </authorList>
    </citation>
    <scope>NUCLEOTIDE SEQUENCE [LARGE SCALE GENOMIC DNA]</scope>
    <source>
        <strain evidence="4 6">DSM 22727</strain>
    </source>
</reference>
<dbReference type="PANTHER" id="PTHR10900">
    <property type="entry name" value="PERIOSTIN-RELATED"/>
    <property type="match status" value="1"/>
</dbReference>
<dbReference type="Gene3D" id="2.30.180.10">
    <property type="entry name" value="FAS1 domain"/>
    <property type="match status" value="2"/>
</dbReference>
<reference evidence="3 5" key="1">
    <citation type="submission" date="2014-07" db="EMBL/GenBank/DDBJ databases">
        <title>Draft genome sequence of Nonlabens ulvanivorans, an ulvan degrading bacterium.</title>
        <authorList>
            <person name="Kopel M."/>
            <person name="Helbert W."/>
            <person name="Henrissat B."/>
            <person name="Doniger T."/>
            <person name="Banin E."/>
        </authorList>
    </citation>
    <scope>NUCLEOTIDE SEQUENCE [LARGE SCALE GENOMIC DNA]</scope>
    <source>
        <strain evidence="3 5">PLR</strain>
    </source>
</reference>
<dbReference type="RefSeq" id="WP_036581325.1">
    <property type="nucleotide sequence ID" value="NZ_CP138994.1"/>
</dbReference>
<dbReference type="InterPro" id="IPR000782">
    <property type="entry name" value="FAS1_domain"/>
</dbReference>
<feature type="signal peptide" evidence="1">
    <location>
        <begin position="1"/>
        <end position="20"/>
    </location>
</feature>
<keyword evidence="6" id="KW-1185">Reference proteome</keyword>
<dbReference type="Proteomes" id="UP000239997">
    <property type="component" value="Unassembled WGS sequence"/>
</dbReference>
<feature type="chain" id="PRO_5001777682" evidence="1">
    <location>
        <begin position="21"/>
        <end position="317"/>
    </location>
</feature>
<dbReference type="Proteomes" id="UP000028531">
    <property type="component" value="Unassembled WGS sequence"/>
</dbReference>
<feature type="domain" description="FAS1" evidence="2">
    <location>
        <begin position="176"/>
        <end position="315"/>
    </location>
</feature>
<dbReference type="EMBL" id="PVNA01000002">
    <property type="protein sequence ID" value="PRX14291.1"/>
    <property type="molecule type" value="Genomic_DNA"/>
</dbReference>
<dbReference type="PANTHER" id="PTHR10900:SF77">
    <property type="entry name" value="FI19380P1"/>
    <property type="match status" value="1"/>
</dbReference>
<dbReference type="EMBL" id="JPJI01000026">
    <property type="protein sequence ID" value="KEZ93698.1"/>
    <property type="molecule type" value="Genomic_DNA"/>
</dbReference>
<dbReference type="GO" id="GO:0005615">
    <property type="term" value="C:extracellular space"/>
    <property type="evidence" value="ECO:0007669"/>
    <property type="project" value="TreeGrafter"/>
</dbReference>
<name>A0A084JXL4_NONUL</name>
<dbReference type="Pfam" id="PF02469">
    <property type="entry name" value="Fasciclin"/>
    <property type="match status" value="2"/>
</dbReference>
<evidence type="ECO:0000256" key="1">
    <source>
        <dbReference type="SAM" id="SignalP"/>
    </source>
</evidence>
<accession>A0A084JXL4</accession>
<evidence type="ECO:0000313" key="4">
    <source>
        <dbReference type="EMBL" id="PRX14291.1"/>
    </source>
</evidence>
<dbReference type="InterPro" id="IPR050904">
    <property type="entry name" value="Adhesion/Biosynth-related"/>
</dbReference>
<evidence type="ECO:0000313" key="5">
    <source>
        <dbReference type="Proteomes" id="UP000028531"/>
    </source>
</evidence>
<feature type="domain" description="FAS1" evidence="2">
    <location>
        <begin position="36"/>
        <end position="174"/>
    </location>
</feature>
<sequence length="317" mass="32858">MKKLITNFKVLMLVALTIGAASCTDDDDNGGVLDNNNSAYDLTVDNPDFTILNAALLRTGLDATLDQAGGTFTVFAPTDTAFQTFLSANGFATIDDVPVLILRNTLRNHVLGTVARSTDLTDGYVKTSATNGDGDALDLYVDLTAGVVLNGGAEVTMADVSVDNGVVHVVDEVIALPTVVTLAAANPSFSNLVTAVDQEGLVPTLSDDTATFTVFAPTNDAFQALIDESTTDGLNNISDVLALSNLTDVLTYHVVSGAAVRAENIVDGANVDPIGPGTFSITGTVITDAQTRDTNIIVTNVTAINGVVHAIDNVLLP</sequence>
<proteinExistence type="predicted"/>
<gene>
    <name evidence="3" type="ORF">IL45_05710</name>
    <name evidence="4" type="ORF">LY02_01321</name>
</gene>
<dbReference type="PROSITE" id="PS51257">
    <property type="entry name" value="PROKAR_LIPOPROTEIN"/>
    <property type="match status" value="1"/>
</dbReference>
<evidence type="ECO:0000259" key="2">
    <source>
        <dbReference type="PROSITE" id="PS50213"/>
    </source>
</evidence>
<dbReference type="PROSITE" id="PS50213">
    <property type="entry name" value="FAS1"/>
    <property type="match status" value="2"/>
</dbReference>
<evidence type="ECO:0000313" key="3">
    <source>
        <dbReference type="EMBL" id="KEZ93698.1"/>
    </source>
</evidence>
<comment type="caution">
    <text evidence="3">The sequence shown here is derived from an EMBL/GenBank/DDBJ whole genome shotgun (WGS) entry which is preliminary data.</text>
</comment>
<dbReference type="SUPFAM" id="SSF82153">
    <property type="entry name" value="FAS1 domain"/>
    <property type="match status" value="2"/>
</dbReference>
<dbReference type="SMART" id="SM00554">
    <property type="entry name" value="FAS1"/>
    <property type="match status" value="2"/>
</dbReference>
<protein>
    <submittedName>
        <fullName evidence="4">Surface protein with fasciclin (FAS1) repeats</fullName>
    </submittedName>
</protein>
<dbReference type="OrthoDB" id="9800666at2"/>
<organism evidence="3 5">
    <name type="scientific">Nonlabens ulvanivorans</name>
    <name type="common">Persicivirga ulvanivorans</name>
    <dbReference type="NCBI Taxonomy" id="906888"/>
    <lineage>
        <taxon>Bacteria</taxon>
        <taxon>Pseudomonadati</taxon>
        <taxon>Bacteroidota</taxon>
        <taxon>Flavobacteriia</taxon>
        <taxon>Flavobacteriales</taxon>
        <taxon>Flavobacteriaceae</taxon>
        <taxon>Nonlabens</taxon>
    </lineage>
</organism>
<evidence type="ECO:0000313" key="6">
    <source>
        <dbReference type="Proteomes" id="UP000239997"/>
    </source>
</evidence>
<dbReference type="AlphaFoldDB" id="A0A084JXL4"/>
<keyword evidence="1" id="KW-0732">Signal</keyword>